<feature type="compositionally biased region" description="Polar residues" evidence="6">
    <location>
        <begin position="578"/>
        <end position="596"/>
    </location>
</feature>
<reference evidence="9 10" key="1">
    <citation type="submission" date="2019-02" db="EMBL/GenBank/DDBJ databases">
        <title>Opniocepnalus argus genome.</title>
        <authorList>
            <person name="Zhou C."/>
            <person name="Xiao S."/>
        </authorList>
    </citation>
    <scope>NUCLEOTIDE SEQUENCE [LARGE SCALE GENOMIC DNA]</scope>
    <source>
        <strain evidence="9">OARG1902GOOAL</strain>
        <tissue evidence="9">Muscle</tissue>
    </source>
</reference>
<dbReference type="CDD" id="cd22249">
    <property type="entry name" value="UDM1_RNF168_RNF169-like"/>
    <property type="match status" value="1"/>
</dbReference>
<sequence length="1304" mass="145147">MSLADQSQQWFPTSVQVTVHQARSLRIKGKNGTNDAYAIIQVAKDKFSTSVAEKCVAPSWKEEASFDLPLFHPGNAERCTLYIIVMHRAQVGLDKFLGQAVINLLDLHDNNSRKKTDWFKLVDKTGKEDKARGEVLLDIQFMRNNMSASMFDLSMQDKPRSKISKLKDKVRGKKKDGFSDSASAIVPSVNQVLTDSEGEADAQSLNPSPEGKKKYKLKTLFAPKSNLQRNISQSMSTLGTFPEKNSSLSGSRSSGLNVDSPDVKKKFKFLGHKRTGSSDSKASQGPFSFLGRSKQSNNDLNNLCINGSHVYAEEAEPKSGSTLSLNSSGQGSVDDVNKHTTDVSADSSISIPVQFYKHEPADRAQLEQQHHQEEEVEKRRQAEEKRLAEAKKLEEEQKRRAEAKRLLEEEEKCRAEAKRLLEEEEKRRAEAKRLLEEEKRRAEAKRLMEEEEHRYQEEHERKRHLLEDEARRKKKKGEEEDKRKQEEEHRVLEAAETQRLEEERQRAEEQKRQDEASMSDRLTSLFGMIRKKEEKKEEVHQHLKKESPTPAPRSNSTDPHEPIFHQSTNFEDKLSSDLPVSSNESPADSQKSNHNTQIPSATVFLHRSAKVSAVKPRFTQCLDSESAEYQTPSQLCTPQNNSTHFSVPTDSPDTFSNLHSTLAPSHISQSLLGSPRGSLEDLSIAVSSPTMADKKKKAPLPPTYTVHETHTGGNNVTMTDTKNSATVVANGLQQGQKVALPLPDYDSMIRQKRHGVKGQTRWDHIVAEVNQRHRDVPAQFLEMSVDGPGEQELNPTCCVTQESPVMGHYQTHHQETKSGVAPAPPKTVALPQSVAESSQRVSHDIAHQSLLRSNPSAVPSPGSSDTSSKENLHDFTRMPRSGARKVMLPLPASINALRTTGQLETTPPDNQRKAKVTMNKKAPTAKTRQSIGAKAPTQQEESNVTQNSKTNPNIQKLSGSKVSSSDKKIDRVESLGDFNAFPSSELFPKDPWAEPKQNQVVDELFTSKRNEQKPKHLEMTEDFGNDKLTDPFASLSGSYPTKPTEYRKNDDDDSKEGSPVFQRRNSQRKYNILPSTTHSNKKGLKSEQQPKNDKGGTKAITDQNIHAAEVMDESVTLQTQHEKNAQGNFYGGDDLFGAEPFTVPSGLTSSEPLQVVMEEPASQGGGLSGGKTLLRAWVSPSEIPLVSGQSSNGGGLGFAPRRPHPVKPLSSVESQPPTSAQAVKEIKTWDVTPRKIKVADSVESGPYTQLTQEELITLVVKQQTDLSKKDAKIIELEEYIDHLLVRVIEEKPSILQALNSAKPV</sequence>
<feature type="region of interest" description="Disordered" evidence="6">
    <location>
        <begin position="849"/>
        <end position="873"/>
    </location>
</feature>
<feature type="region of interest" description="Disordered" evidence="6">
    <location>
        <begin position="236"/>
        <end position="259"/>
    </location>
</feature>
<reference evidence="10" key="2">
    <citation type="submission" date="2019-02" db="EMBL/GenBank/DDBJ databases">
        <title>Opniocepnalus argus Var Kimnra genome.</title>
        <authorList>
            <person name="Zhou C."/>
            <person name="Xiao S."/>
        </authorList>
    </citation>
    <scope>NUCLEOTIDE SEQUENCE [LARGE SCALE GENOMIC DNA]</scope>
</reference>
<feature type="compositionally biased region" description="Polar residues" evidence="6">
    <location>
        <begin position="850"/>
        <end position="866"/>
    </location>
</feature>
<evidence type="ECO:0000259" key="7">
    <source>
        <dbReference type="PROSITE" id="PS50004"/>
    </source>
</evidence>
<feature type="region of interest" description="Disordered" evidence="6">
    <location>
        <begin position="1185"/>
        <end position="1218"/>
    </location>
</feature>
<feature type="region of interest" description="Disordered" evidence="6">
    <location>
        <begin position="162"/>
        <end position="181"/>
    </location>
</feature>
<protein>
    <submittedName>
        <fullName evidence="9">Rab11 family-interacting protein 1</fullName>
    </submittedName>
</protein>
<dbReference type="InterPro" id="IPR037245">
    <property type="entry name" value="FIP-RBD_C_sf"/>
</dbReference>
<dbReference type="Gene3D" id="1.20.5.2440">
    <property type="match status" value="1"/>
</dbReference>
<evidence type="ECO:0000256" key="2">
    <source>
        <dbReference type="ARBA" id="ARBA00022448"/>
    </source>
</evidence>
<accession>A0A6G1Q0P4</accession>
<feature type="compositionally biased region" description="Polar residues" evidence="6">
    <location>
        <begin position="236"/>
        <end position="245"/>
    </location>
</feature>
<dbReference type="GO" id="GO:0031267">
    <property type="term" value="F:small GTPase binding"/>
    <property type="evidence" value="ECO:0007669"/>
    <property type="project" value="InterPro"/>
</dbReference>
<dbReference type="Pfam" id="PF00168">
    <property type="entry name" value="C2"/>
    <property type="match status" value="1"/>
</dbReference>
<dbReference type="Pfam" id="PF09457">
    <property type="entry name" value="RBD-FIP"/>
    <property type="match status" value="1"/>
</dbReference>
<dbReference type="SUPFAM" id="SSF49562">
    <property type="entry name" value="C2 domain (Calcium/lipid-binding domain, CaLB)"/>
    <property type="match status" value="1"/>
</dbReference>
<name>A0A6G1Q0P4_CHAAH</name>
<keyword evidence="4" id="KW-0967">Endosome</keyword>
<keyword evidence="2" id="KW-0813">Transport</keyword>
<feature type="domain" description="FIP-RBD" evidence="8">
    <location>
        <begin position="1236"/>
        <end position="1298"/>
    </location>
</feature>
<feature type="compositionally biased region" description="Basic and acidic residues" evidence="6">
    <location>
        <begin position="1005"/>
        <end position="1029"/>
    </location>
</feature>
<dbReference type="SMART" id="SM00239">
    <property type="entry name" value="C2"/>
    <property type="match status" value="1"/>
</dbReference>
<dbReference type="CDD" id="cd08682">
    <property type="entry name" value="C2_Rab11-FIP_classI"/>
    <property type="match status" value="1"/>
</dbReference>
<evidence type="ECO:0000256" key="1">
    <source>
        <dbReference type="ARBA" id="ARBA00004172"/>
    </source>
</evidence>
<dbReference type="EMBL" id="CM015722">
    <property type="protein sequence ID" value="KAF3695964.1"/>
    <property type="molecule type" value="Genomic_DNA"/>
</dbReference>
<keyword evidence="10" id="KW-1185">Reference proteome</keyword>
<dbReference type="GO" id="GO:0015031">
    <property type="term" value="P:protein transport"/>
    <property type="evidence" value="ECO:0007669"/>
    <property type="project" value="UniProtKB-KW"/>
</dbReference>
<dbReference type="GO" id="GO:0055037">
    <property type="term" value="C:recycling endosome"/>
    <property type="evidence" value="ECO:0007669"/>
    <property type="project" value="UniProtKB-SubCell"/>
</dbReference>
<dbReference type="SUPFAM" id="SSF144270">
    <property type="entry name" value="Eferin C-derminal domain-like"/>
    <property type="match status" value="1"/>
</dbReference>
<organism evidence="9 10">
    <name type="scientific">Channa argus</name>
    <name type="common">Northern snakehead</name>
    <name type="synonym">Ophicephalus argus</name>
    <dbReference type="NCBI Taxonomy" id="215402"/>
    <lineage>
        <taxon>Eukaryota</taxon>
        <taxon>Metazoa</taxon>
        <taxon>Chordata</taxon>
        <taxon>Craniata</taxon>
        <taxon>Vertebrata</taxon>
        <taxon>Euteleostomi</taxon>
        <taxon>Actinopterygii</taxon>
        <taxon>Neopterygii</taxon>
        <taxon>Teleostei</taxon>
        <taxon>Neoteleostei</taxon>
        <taxon>Acanthomorphata</taxon>
        <taxon>Anabantaria</taxon>
        <taxon>Anabantiformes</taxon>
        <taxon>Channoidei</taxon>
        <taxon>Channidae</taxon>
        <taxon>Channa</taxon>
    </lineage>
</organism>
<dbReference type="InterPro" id="IPR000008">
    <property type="entry name" value="C2_dom"/>
</dbReference>
<dbReference type="PANTHER" id="PTHR15746:SF22">
    <property type="entry name" value="RAB11 FAMILY-INTERACTING PROTEIN 1"/>
    <property type="match status" value="1"/>
</dbReference>
<keyword evidence="3" id="KW-0597">Phosphoprotein</keyword>
<feature type="region of interest" description="Disordered" evidence="6">
    <location>
        <begin position="362"/>
        <end position="596"/>
    </location>
</feature>
<feature type="domain" description="C2" evidence="7">
    <location>
        <begin position="1"/>
        <end position="119"/>
    </location>
</feature>
<dbReference type="GO" id="GO:0045055">
    <property type="term" value="P:regulated exocytosis"/>
    <property type="evidence" value="ECO:0007669"/>
    <property type="project" value="TreeGrafter"/>
</dbReference>
<dbReference type="InterPro" id="IPR037789">
    <property type="entry name" value="FIP_classI"/>
</dbReference>
<feature type="compositionally biased region" description="Basic and acidic residues" evidence="6">
    <location>
        <begin position="1084"/>
        <end position="1096"/>
    </location>
</feature>
<feature type="compositionally biased region" description="Low complexity" evidence="6">
    <location>
        <begin position="246"/>
        <end position="256"/>
    </location>
</feature>
<dbReference type="InterPro" id="IPR035892">
    <property type="entry name" value="C2_domain_sf"/>
</dbReference>
<feature type="compositionally biased region" description="Basic and acidic residues" evidence="6">
    <location>
        <begin position="530"/>
        <end position="547"/>
    </location>
</feature>
<dbReference type="PROSITE" id="PS50004">
    <property type="entry name" value="C2"/>
    <property type="match status" value="1"/>
</dbReference>
<dbReference type="FunFam" id="2.60.40.150:FF:000070">
    <property type="entry name" value="rab11 family-interacting protein 2 isoform X1"/>
    <property type="match status" value="1"/>
</dbReference>
<dbReference type="PANTHER" id="PTHR15746">
    <property type="entry name" value="RAB11-RELATED"/>
    <property type="match status" value="1"/>
</dbReference>
<evidence type="ECO:0000256" key="4">
    <source>
        <dbReference type="ARBA" id="ARBA00022753"/>
    </source>
</evidence>
<dbReference type="InterPro" id="IPR019018">
    <property type="entry name" value="Rab-bd_FIP-RBD"/>
</dbReference>
<evidence type="ECO:0000256" key="6">
    <source>
        <dbReference type="SAM" id="MobiDB-lite"/>
    </source>
</evidence>
<evidence type="ECO:0000313" key="10">
    <source>
        <dbReference type="Proteomes" id="UP000503349"/>
    </source>
</evidence>
<feature type="region of interest" description="Disordered" evidence="6">
    <location>
        <begin position="897"/>
        <end position="1132"/>
    </location>
</feature>
<evidence type="ECO:0000313" key="9">
    <source>
        <dbReference type="EMBL" id="KAF3695964.1"/>
    </source>
</evidence>
<evidence type="ECO:0000256" key="5">
    <source>
        <dbReference type="ARBA" id="ARBA00022927"/>
    </source>
</evidence>
<proteinExistence type="predicted"/>
<feature type="compositionally biased region" description="Basic and acidic residues" evidence="6">
    <location>
        <begin position="964"/>
        <end position="974"/>
    </location>
</feature>
<feature type="compositionally biased region" description="Polar residues" evidence="6">
    <location>
        <begin position="897"/>
        <end position="909"/>
    </location>
</feature>
<dbReference type="Gene3D" id="2.60.40.150">
    <property type="entry name" value="C2 domain"/>
    <property type="match status" value="1"/>
</dbReference>
<dbReference type="OrthoDB" id="8956628at2759"/>
<evidence type="ECO:0000259" key="8">
    <source>
        <dbReference type="PROSITE" id="PS51511"/>
    </source>
</evidence>
<keyword evidence="5" id="KW-0653">Protein transport</keyword>
<feature type="compositionally biased region" description="Basic and acidic residues" evidence="6">
    <location>
        <begin position="362"/>
        <end position="515"/>
    </location>
</feature>
<gene>
    <name evidence="9" type="ORF">EXN66_Car011640</name>
</gene>
<feature type="compositionally biased region" description="Polar residues" evidence="6">
    <location>
        <begin position="926"/>
        <end position="963"/>
    </location>
</feature>
<dbReference type="Proteomes" id="UP000503349">
    <property type="component" value="Chromosome 11"/>
</dbReference>
<comment type="subcellular location">
    <subcellularLocation>
        <location evidence="1">Recycling endosome</location>
    </subcellularLocation>
</comment>
<feature type="region of interest" description="Disordered" evidence="6">
    <location>
        <begin position="191"/>
        <end position="214"/>
    </location>
</feature>
<evidence type="ECO:0000256" key="3">
    <source>
        <dbReference type="ARBA" id="ARBA00022553"/>
    </source>
</evidence>
<dbReference type="PROSITE" id="PS51511">
    <property type="entry name" value="FIP_RBD"/>
    <property type="match status" value="1"/>
</dbReference>